<dbReference type="Bgee" id="WBGene00007453">
    <property type="expression patterns" value="Expressed in adult organism and 1 other cell type or tissue"/>
</dbReference>
<dbReference type="eggNOG" id="ENOG502TJHM">
    <property type="taxonomic scope" value="Eukaryota"/>
</dbReference>
<evidence type="ECO:0000313" key="4">
    <source>
        <dbReference type="WormBase" id="C08F11.5a"/>
    </source>
</evidence>
<dbReference type="PANTHER" id="PTHR23015:SF4">
    <property type="entry name" value="DUF38 DOMAIN-CONTAINING PROTEIN-RELATED"/>
    <property type="match status" value="1"/>
</dbReference>
<dbReference type="RefSeq" id="NP_502631.1">
    <property type="nucleotide sequence ID" value="NM_070230.5"/>
</dbReference>
<dbReference type="InterPro" id="IPR002900">
    <property type="entry name" value="DUF38/FTH_CAE_spp"/>
</dbReference>
<accession>Q9U3Q8</accession>
<evidence type="ECO:0000259" key="1">
    <source>
        <dbReference type="PROSITE" id="PS50181"/>
    </source>
</evidence>
<dbReference type="WormBase" id="C08F11.5a">
    <property type="protein sequence ID" value="CE17383"/>
    <property type="gene ID" value="WBGene00007453"/>
    <property type="gene designation" value="fbxa-98"/>
</dbReference>
<dbReference type="SUPFAM" id="SSF81383">
    <property type="entry name" value="F-box domain"/>
    <property type="match status" value="1"/>
</dbReference>
<name>Q9U3Q8_CAEEL</name>
<organism evidence="2 3">
    <name type="scientific">Caenorhabditis elegans</name>
    <dbReference type="NCBI Taxonomy" id="6239"/>
    <lineage>
        <taxon>Eukaryota</taxon>
        <taxon>Metazoa</taxon>
        <taxon>Ecdysozoa</taxon>
        <taxon>Nematoda</taxon>
        <taxon>Chromadorea</taxon>
        <taxon>Rhabditida</taxon>
        <taxon>Rhabditina</taxon>
        <taxon>Rhabditomorpha</taxon>
        <taxon>Rhabditoidea</taxon>
        <taxon>Rhabditidae</taxon>
        <taxon>Peloderinae</taxon>
        <taxon>Caenorhabditis</taxon>
    </lineage>
</organism>
<dbReference type="PhylomeDB" id="Q9U3Q8"/>
<dbReference type="Pfam" id="PF01827">
    <property type="entry name" value="FTH"/>
    <property type="match status" value="1"/>
</dbReference>
<dbReference type="OMA" id="ERCEYME"/>
<keyword evidence="3" id="KW-1185">Reference proteome</keyword>
<dbReference type="InParanoid" id="Q9U3Q8"/>
<dbReference type="FunCoup" id="Q9U3Q8">
    <property type="interactions" value="1165"/>
</dbReference>
<dbReference type="GeneID" id="182421"/>
<dbReference type="Pfam" id="PF00646">
    <property type="entry name" value="F-box"/>
    <property type="match status" value="1"/>
</dbReference>
<dbReference type="UCSC" id="C08F11.5">
    <property type="organism name" value="c. elegans"/>
</dbReference>
<dbReference type="CTD" id="182421"/>
<dbReference type="CDD" id="cd22150">
    <property type="entry name" value="F-box_CeFBXA-like"/>
    <property type="match status" value="1"/>
</dbReference>
<dbReference type="EMBL" id="BX284604">
    <property type="protein sequence ID" value="CAB62781.1"/>
    <property type="molecule type" value="Genomic_DNA"/>
</dbReference>
<dbReference type="STRING" id="6239.C08F11.5a.1"/>
<feature type="domain" description="F-box" evidence="1">
    <location>
        <begin position="15"/>
        <end position="62"/>
    </location>
</feature>
<dbReference type="InterPro" id="IPR040161">
    <property type="entry name" value="FB224"/>
</dbReference>
<dbReference type="ExpressionAtlas" id="Q9U3Q8">
    <property type="expression patterns" value="differential"/>
</dbReference>
<dbReference type="Proteomes" id="UP000001940">
    <property type="component" value="Chromosome IV"/>
</dbReference>
<dbReference type="PROSITE" id="PS50181">
    <property type="entry name" value="FBOX"/>
    <property type="match status" value="1"/>
</dbReference>
<evidence type="ECO:0000313" key="3">
    <source>
        <dbReference type="Proteomes" id="UP000001940"/>
    </source>
</evidence>
<dbReference type="AGR" id="WB:WBGene00007453"/>
<dbReference type="PaxDb" id="6239-C08F11.5a"/>
<dbReference type="HOGENOM" id="CLU_030831_3_0_1"/>
<dbReference type="InterPro" id="IPR001810">
    <property type="entry name" value="F-box_dom"/>
</dbReference>
<protein>
    <submittedName>
        <fullName evidence="2">F-box domain-containing protein</fullName>
    </submittedName>
</protein>
<sequence length="314" mass="36165">MAEIHENERQKDRSKPSLSDMPIEIIEDIISDLAAIDRIAVQKVSRGFRDVINREDFGVKRLSLEVSTKSSILSFDDTEVEYKNVHGDCLVKSGNREKIVNGSDHSTLSMNDIHNLLKNPKVQLDYFGLVIAGDQTCRFENVLEMLQSLNFKLCVKNFSVARFPLKYVISFFKCLAAEQIENITFYSDEYDEENPKELVKLEQWKKAKFIEIYGGYTFPFKVEDFLHFTTFWVRLGHFTTEDAAKVRDVLMKPNNINYGYFDFSIYDPIAIARIFEPNYNGPSYGALRVHSTGGIFSAVFSKNQLKIKRKSNVN</sequence>
<dbReference type="AlphaFoldDB" id="Q9U3Q8"/>
<dbReference type="InterPro" id="IPR036047">
    <property type="entry name" value="F-box-like_dom_sf"/>
</dbReference>
<dbReference type="SMART" id="SM00256">
    <property type="entry name" value="FBOX"/>
    <property type="match status" value="1"/>
</dbReference>
<dbReference type="PANTHER" id="PTHR23015">
    <property type="entry name" value="UNCHARACTERIZED C.ELEGANS PROTEIN"/>
    <property type="match status" value="1"/>
</dbReference>
<reference evidence="2 3" key="1">
    <citation type="journal article" date="1998" name="Science">
        <title>Genome sequence of the nematode C. elegans: a platform for investigating biology.</title>
        <authorList>
            <consortium name="The C. elegans sequencing consortium"/>
            <person name="Sulson J.E."/>
            <person name="Waterston R."/>
        </authorList>
    </citation>
    <scope>NUCLEOTIDE SEQUENCE [LARGE SCALE GENOMIC DNA]</scope>
    <source>
        <strain evidence="2 3">Bristol N2</strain>
    </source>
</reference>
<gene>
    <name evidence="2 4" type="primary">fbxa-98</name>
    <name evidence="4" type="ORF">C08F11.5</name>
    <name evidence="2" type="ORF">CELE_C08F11.5</name>
</gene>
<proteinExistence type="predicted"/>
<dbReference type="OrthoDB" id="7600185at2759"/>
<evidence type="ECO:0000313" key="2">
    <source>
        <dbReference type="EMBL" id="CAB62781.1"/>
    </source>
</evidence>